<dbReference type="PROSITE" id="PS01031">
    <property type="entry name" value="SHSP"/>
    <property type="match status" value="1"/>
</dbReference>
<dbReference type="PANTHER" id="PTHR47062:SF1">
    <property type="entry name" value="SMALL HEAT SHOCK PROTEIN IBPA"/>
    <property type="match status" value="1"/>
</dbReference>
<dbReference type="AlphaFoldDB" id="A0A172YAL1"/>
<sequence>MNTLSLSPLFRRSIGFDRLNDLFETAMKSDAPSYPPYNVEKHGDNDYRIVVAASGFDERELEVNVENRLLTISGAKEQKEEASQVNYLHQGIAQRSFKLSFRLDEQIEVQGARFENGLLKVDLLRIVPEAQRPRQIAINGRTSQSLEHQGEAQRETSAVSVA</sequence>
<dbReference type="SUPFAM" id="SSF49764">
    <property type="entry name" value="HSP20-like chaperones"/>
    <property type="match status" value="1"/>
</dbReference>
<evidence type="ECO:0000313" key="7">
    <source>
        <dbReference type="Proteomes" id="UP000077875"/>
    </source>
</evidence>
<dbReference type="Gene3D" id="2.60.40.790">
    <property type="match status" value="1"/>
</dbReference>
<evidence type="ECO:0000256" key="3">
    <source>
        <dbReference type="RuleBase" id="RU003616"/>
    </source>
</evidence>
<accession>A0A172YAL1</accession>
<dbReference type="RefSeq" id="WP_064121243.1">
    <property type="nucleotide sequence ID" value="NZ_CP015243.1"/>
</dbReference>
<evidence type="ECO:0000256" key="4">
    <source>
        <dbReference type="SAM" id="MobiDB-lite"/>
    </source>
</evidence>
<evidence type="ECO:0000256" key="2">
    <source>
        <dbReference type="PROSITE-ProRule" id="PRU00285"/>
    </source>
</evidence>
<gene>
    <name evidence="6" type="ORF">A5892_01230</name>
</gene>
<reference evidence="6 7" key="1">
    <citation type="submission" date="2016-04" db="EMBL/GenBank/DDBJ databases">
        <title>Complete Genome Sequence of Halotalea alkalilenta IHB B 13600.</title>
        <authorList>
            <person name="Swarnkar M.K."/>
            <person name="Sharma A."/>
            <person name="Kaushal K."/>
            <person name="Soni R."/>
            <person name="Rana S."/>
            <person name="Singh A.K."/>
            <person name="Gulati A."/>
        </authorList>
    </citation>
    <scope>NUCLEOTIDE SEQUENCE [LARGE SCALE GENOMIC DNA]</scope>
    <source>
        <strain evidence="6 7">IHB B 13600</strain>
    </source>
</reference>
<dbReference type="InterPro" id="IPR002068">
    <property type="entry name" value="A-crystallin/Hsp20_dom"/>
</dbReference>
<proteinExistence type="inferred from homology"/>
<dbReference type="KEGG" id="haa:A5892_01230"/>
<evidence type="ECO:0000256" key="1">
    <source>
        <dbReference type="ARBA" id="ARBA00023016"/>
    </source>
</evidence>
<feature type="domain" description="SHSP" evidence="5">
    <location>
        <begin position="28"/>
        <end position="141"/>
    </location>
</feature>
<dbReference type="EMBL" id="CP015243">
    <property type="protein sequence ID" value="ANF56254.1"/>
    <property type="molecule type" value="Genomic_DNA"/>
</dbReference>
<dbReference type="Pfam" id="PF00011">
    <property type="entry name" value="HSP20"/>
    <property type="match status" value="1"/>
</dbReference>
<dbReference type="CDD" id="cd06470">
    <property type="entry name" value="ACD_IbpA-B_like"/>
    <property type="match status" value="1"/>
</dbReference>
<keyword evidence="1" id="KW-0346">Stress response</keyword>
<name>A0A172YAL1_9GAMM</name>
<feature type="region of interest" description="Disordered" evidence="4">
    <location>
        <begin position="137"/>
        <end position="162"/>
    </location>
</feature>
<dbReference type="InterPro" id="IPR037913">
    <property type="entry name" value="ACD_IbpA/B"/>
</dbReference>
<evidence type="ECO:0000313" key="6">
    <source>
        <dbReference type="EMBL" id="ANF56254.1"/>
    </source>
</evidence>
<dbReference type="InterPro" id="IPR008978">
    <property type="entry name" value="HSP20-like_chaperone"/>
</dbReference>
<organism evidence="6 7">
    <name type="scientific">Halotalea alkalilenta</name>
    <dbReference type="NCBI Taxonomy" id="376489"/>
    <lineage>
        <taxon>Bacteria</taxon>
        <taxon>Pseudomonadati</taxon>
        <taxon>Pseudomonadota</taxon>
        <taxon>Gammaproteobacteria</taxon>
        <taxon>Oceanospirillales</taxon>
        <taxon>Halomonadaceae</taxon>
        <taxon>Halotalea</taxon>
    </lineage>
</organism>
<dbReference type="PANTHER" id="PTHR47062">
    <property type="match status" value="1"/>
</dbReference>
<protein>
    <submittedName>
        <fullName evidence="6">Heat-shock protein</fullName>
    </submittedName>
</protein>
<dbReference type="STRING" id="376489.A5892_01230"/>
<dbReference type="Proteomes" id="UP000077875">
    <property type="component" value="Chromosome"/>
</dbReference>
<keyword evidence="7" id="KW-1185">Reference proteome</keyword>
<comment type="similarity">
    <text evidence="2 3">Belongs to the small heat shock protein (HSP20) family.</text>
</comment>
<evidence type="ECO:0000259" key="5">
    <source>
        <dbReference type="PROSITE" id="PS01031"/>
    </source>
</evidence>